<keyword evidence="3" id="KW-1185">Reference proteome</keyword>
<dbReference type="AlphaFoldDB" id="A0AAW1QKM5"/>
<feature type="region of interest" description="Disordered" evidence="1">
    <location>
        <begin position="208"/>
        <end position="242"/>
    </location>
</feature>
<feature type="region of interest" description="Disordered" evidence="1">
    <location>
        <begin position="20"/>
        <end position="46"/>
    </location>
</feature>
<comment type="caution">
    <text evidence="2">The sequence shown here is derived from an EMBL/GenBank/DDBJ whole genome shotgun (WGS) entry which is preliminary data.</text>
</comment>
<proteinExistence type="predicted"/>
<protein>
    <submittedName>
        <fullName evidence="2">Uncharacterized protein</fullName>
    </submittedName>
</protein>
<name>A0AAW1QKM5_9CHLO</name>
<evidence type="ECO:0000256" key="1">
    <source>
        <dbReference type="SAM" id="MobiDB-lite"/>
    </source>
</evidence>
<sequence length="290" mass="29042">MKPVARLLRAGARDMLQSGALADPLPTTSTANAHAASPGPDAASEAPPRADMVFVLSAPLAMLAPDKLALTGVSSSAQFVTDEKKSGAVGMDAFANSSAGALFVLPSGEWLGKPVGVLHAAAGGNATSALLQLSAPHYMPATRTLTFQSRILTLDISRALQLRAGAAARLAEDAGAGVEAANALAGPSEGGAPMTDAALFIDQSTQALSSTAQSKPHADPLPNPNPIATHAASPSPDTAAEAPPRADMAFVMSAPLATLAPDKLTLTGVSSSAQFLTDDKKSGAVHMGAP</sequence>
<dbReference type="Proteomes" id="UP001445335">
    <property type="component" value="Unassembled WGS sequence"/>
</dbReference>
<reference evidence="2 3" key="1">
    <citation type="journal article" date="2024" name="Nat. Commun.">
        <title>Phylogenomics reveals the evolutionary origins of lichenization in chlorophyte algae.</title>
        <authorList>
            <person name="Puginier C."/>
            <person name="Libourel C."/>
            <person name="Otte J."/>
            <person name="Skaloud P."/>
            <person name="Haon M."/>
            <person name="Grisel S."/>
            <person name="Petersen M."/>
            <person name="Berrin J.G."/>
            <person name="Delaux P.M."/>
            <person name="Dal Grande F."/>
            <person name="Keller J."/>
        </authorList>
    </citation>
    <scope>NUCLEOTIDE SEQUENCE [LARGE SCALE GENOMIC DNA]</scope>
    <source>
        <strain evidence="2 3">SAG 245.80</strain>
    </source>
</reference>
<dbReference type="EMBL" id="JALJOU010000093">
    <property type="protein sequence ID" value="KAK9821969.1"/>
    <property type="molecule type" value="Genomic_DNA"/>
</dbReference>
<evidence type="ECO:0000313" key="3">
    <source>
        <dbReference type="Proteomes" id="UP001445335"/>
    </source>
</evidence>
<evidence type="ECO:0000313" key="2">
    <source>
        <dbReference type="EMBL" id="KAK9821969.1"/>
    </source>
</evidence>
<accession>A0AAW1QKM5</accession>
<gene>
    <name evidence="2" type="ORF">WJX81_006985</name>
</gene>
<organism evidence="2 3">
    <name type="scientific">Elliptochloris bilobata</name>
    <dbReference type="NCBI Taxonomy" id="381761"/>
    <lineage>
        <taxon>Eukaryota</taxon>
        <taxon>Viridiplantae</taxon>
        <taxon>Chlorophyta</taxon>
        <taxon>core chlorophytes</taxon>
        <taxon>Trebouxiophyceae</taxon>
        <taxon>Trebouxiophyceae incertae sedis</taxon>
        <taxon>Elliptochloris clade</taxon>
        <taxon>Elliptochloris</taxon>
    </lineage>
</organism>